<dbReference type="EMBL" id="CP042434">
    <property type="protein sequence ID" value="QEC71744.1"/>
    <property type="molecule type" value="Genomic_DNA"/>
</dbReference>
<feature type="transmembrane region" description="Helical" evidence="12">
    <location>
        <begin position="33"/>
        <end position="53"/>
    </location>
</feature>
<dbReference type="InterPro" id="IPR030874">
    <property type="entry name" value="Cardiolipin_synth_Firmi"/>
</dbReference>
<evidence type="ECO:0000256" key="13">
    <source>
        <dbReference type="NCBIfam" id="TIGR04265"/>
    </source>
</evidence>
<dbReference type="HAMAP" id="MF_01916">
    <property type="entry name" value="Cardiolipin_synth_Cls"/>
    <property type="match status" value="1"/>
</dbReference>
<dbReference type="GO" id="GO:0005886">
    <property type="term" value="C:plasma membrane"/>
    <property type="evidence" value="ECO:0007669"/>
    <property type="project" value="UniProtKB-SubCell"/>
</dbReference>
<dbReference type="SUPFAM" id="SSF56024">
    <property type="entry name" value="Phospholipase D/nuclease"/>
    <property type="match status" value="2"/>
</dbReference>
<feature type="domain" description="PLD phosphodiesterase" evidence="14">
    <location>
        <begin position="216"/>
        <end position="243"/>
    </location>
</feature>
<feature type="active site" evidence="12">
    <location>
        <position position="408"/>
    </location>
</feature>
<accession>A0A5B8VJM4</accession>
<keyword evidence="16" id="KW-1185">Reference proteome</keyword>
<proteinExistence type="inferred from homology"/>
<dbReference type="Pfam" id="PF13091">
    <property type="entry name" value="PLDc_2"/>
    <property type="match status" value="2"/>
</dbReference>
<comment type="similarity">
    <text evidence="12">Belongs to the phospholipase D family. Cardiolipin synthase subfamily.</text>
</comment>
<evidence type="ECO:0000313" key="16">
    <source>
        <dbReference type="Proteomes" id="UP000321291"/>
    </source>
</evidence>
<feature type="active site" evidence="12">
    <location>
        <position position="228"/>
    </location>
</feature>
<dbReference type="PANTHER" id="PTHR21248:SF22">
    <property type="entry name" value="PHOSPHOLIPASE D"/>
    <property type="match status" value="1"/>
</dbReference>
<organism evidence="15 16">
    <name type="scientific">Arachidicoccus ginsenosidivorans</name>
    <dbReference type="NCBI Taxonomy" id="496057"/>
    <lineage>
        <taxon>Bacteria</taxon>
        <taxon>Pseudomonadati</taxon>
        <taxon>Bacteroidota</taxon>
        <taxon>Chitinophagia</taxon>
        <taxon>Chitinophagales</taxon>
        <taxon>Chitinophagaceae</taxon>
        <taxon>Arachidicoccus</taxon>
    </lineage>
</organism>
<dbReference type="InterPro" id="IPR025202">
    <property type="entry name" value="PLD-like_dom"/>
</dbReference>
<keyword evidence="7 12" id="KW-1133">Transmembrane helix</keyword>
<evidence type="ECO:0000256" key="8">
    <source>
        <dbReference type="ARBA" id="ARBA00023098"/>
    </source>
</evidence>
<dbReference type="SMART" id="SM00155">
    <property type="entry name" value="PLDc"/>
    <property type="match status" value="2"/>
</dbReference>
<dbReference type="Gene3D" id="3.30.870.10">
    <property type="entry name" value="Endonuclease Chain A"/>
    <property type="match status" value="2"/>
</dbReference>
<evidence type="ECO:0000256" key="2">
    <source>
        <dbReference type="ARBA" id="ARBA00022475"/>
    </source>
</evidence>
<keyword evidence="3 12" id="KW-0444">Lipid biosynthesis</keyword>
<dbReference type="KEGG" id="agi:FSB73_08785"/>
<evidence type="ECO:0000256" key="12">
    <source>
        <dbReference type="HAMAP-Rule" id="MF_01916"/>
    </source>
</evidence>
<dbReference type="RefSeq" id="WP_146781121.1">
    <property type="nucleotide sequence ID" value="NZ_CP042434.1"/>
</dbReference>
<keyword evidence="10 12" id="KW-0594">Phospholipid biosynthesis</keyword>
<evidence type="ECO:0000256" key="3">
    <source>
        <dbReference type="ARBA" id="ARBA00022516"/>
    </source>
</evidence>
<dbReference type="AlphaFoldDB" id="A0A5B8VJM4"/>
<dbReference type="CDD" id="cd09112">
    <property type="entry name" value="PLDc_CLS_2"/>
    <property type="match status" value="1"/>
</dbReference>
<feature type="active site" evidence="12">
    <location>
        <position position="221"/>
    </location>
</feature>
<dbReference type="OrthoDB" id="9762009at2"/>
<dbReference type="GO" id="GO:0032049">
    <property type="term" value="P:cardiolipin biosynthetic process"/>
    <property type="evidence" value="ECO:0007669"/>
    <property type="project" value="UniProtKB-UniRule"/>
</dbReference>
<dbReference type="NCBIfam" id="TIGR04265">
    <property type="entry name" value="bac_cardiolipin"/>
    <property type="match status" value="1"/>
</dbReference>
<keyword evidence="2 12" id="KW-1003">Cell membrane</keyword>
<evidence type="ECO:0000259" key="14">
    <source>
        <dbReference type="PROSITE" id="PS50035"/>
    </source>
</evidence>
<evidence type="ECO:0000256" key="6">
    <source>
        <dbReference type="ARBA" id="ARBA00022737"/>
    </source>
</evidence>
<keyword evidence="8 12" id="KW-0443">Lipid metabolism</keyword>
<dbReference type="InterPro" id="IPR022924">
    <property type="entry name" value="Cardiolipin_synthase"/>
</dbReference>
<evidence type="ECO:0000313" key="15">
    <source>
        <dbReference type="EMBL" id="QEC71744.1"/>
    </source>
</evidence>
<feature type="active site" evidence="12">
    <location>
        <position position="415"/>
    </location>
</feature>
<dbReference type="EC" id="2.7.8.-" evidence="12 13"/>
<feature type="transmembrane region" description="Helical" evidence="12">
    <location>
        <begin position="6"/>
        <end position="24"/>
    </location>
</feature>
<evidence type="ECO:0000256" key="1">
    <source>
        <dbReference type="ARBA" id="ARBA00004651"/>
    </source>
</evidence>
<feature type="active site" evidence="12">
    <location>
        <position position="410"/>
    </location>
</feature>
<dbReference type="Pfam" id="PF13396">
    <property type="entry name" value="PLDc_N"/>
    <property type="match status" value="1"/>
</dbReference>
<dbReference type="GO" id="GO:0008808">
    <property type="term" value="F:cardiolipin synthase activity"/>
    <property type="evidence" value="ECO:0007669"/>
    <property type="project" value="UniProtKB-UniRule"/>
</dbReference>
<keyword evidence="9 12" id="KW-0472">Membrane</keyword>
<comment type="subcellular location">
    <subcellularLocation>
        <location evidence="1 12">Cell membrane</location>
        <topology evidence="1 12">Multi-pass membrane protein</topology>
    </subcellularLocation>
</comment>
<sequence>MDWILIWEIVYTVLLVLVCLKAIYDTGSNTKALAYVLAIIFLPFAGMVFYFVFGTNYRKRKIYSRKLLADDHQSKRLEAAIERKSLSLIAGGNEVVQVHRGIARLLLKENTSPLTGGNKVELLINGELKFPMVLEALRSAKHHIHMEYYIYEDDTIGKEIEQILKQKAKEGVEVRLIYDDFGSRSIRKRLVPRLRKAGVQAYPFYEIMFLALANRLNYRNHRKIVVVDGRVGFIGGINVSDGYINATDKTATKLKRKKLYWRDSHIRIEGAGVHYLQHLFLCDWNFCADQSITPSTAYFPKLNGSDTEGKYVQIAASGPDSDNPTILFSILQAIHQATQELLITTPYFIPEQAVIDALRIAALSGVKVKLLVPGKSDSRIVNAAARSFYVELLDVGVDIYLYQKGFIHAKTLVADKSLSIIGSANMDYRSFDLNFEANAIIYDEPFGEELARSFYEDLEGAVKIDNFKWEERFWLQKLLEKTVRLIAPLL</sequence>
<comment type="function">
    <text evidence="12">Catalyzes the reversible phosphatidyl group transfer from one phosphatidylglycerol molecule to another to form cardiolipin (CL) (diphosphatidylglycerol) and glycerol.</text>
</comment>
<reference evidence="15 16" key="1">
    <citation type="journal article" date="2017" name="Int. J. Syst. Evol. Microbiol.">
        <title>Arachidicoccus ginsenosidivorans sp. nov., with ginsenoside-converting activity isolated from ginseng cultivating soil.</title>
        <authorList>
            <person name="Siddiqi M.Z."/>
            <person name="Aslam Z."/>
            <person name="Im W.T."/>
        </authorList>
    </citation>
    <scope>NUCLEOTIDE SEQUENCE [LARGE SCALE GENOMIC DNA]</scope>
    <source>
        <strain evidence="15 16">Gsoil 809</strain>
    </source>
</reference>
<evidence type="ECO:0000256" key="4">
    <source>
        <dbReference type="ARBA" id="ARBA00022679"/>
    </source>
</evidence>
<dbReference type="PANTHER" id="PTHR21248">
    <property type="entry name" value="CARDIOLIPIN SYNTHASE"/>
    <property type="match status" value="1"/>
</dbReference>
<evidence type="ECO:0000256" key="5">
    <source>
        <dbReference type="ARBA" id="ARBA00022692"/>
    </source>
</evidence>
<comment type="catalytic activity">
    <reaction evidence="12">
        <text>2 a 1,2-diacyl-sn-glycero-3-phospho-(1'-sn-glycerol) = a cardiolipin + glycerol</text>
        <dbReference type="Rhea" id="RHEA:31451"/>
        <dbReference type="ChEBI" id="CHEBI:17754"/>
        <dbReference type="ChEBI" id="CHEBI:62237"/>
        <dbReference type="ChEBI" id="CHEBI:64716"/>
    </reaction>
</comment>
<evidence type="ECO:0000256" key="7">
    <source>
        <dbReference type="ARBA" id="ARBA00022989"/>
    </source>
</evidence>
<dbReference type="InterPro" id="IPR001736">
    <property type="entry name" value="PLipase_D/transphosphatidylase"/>
</dbReference>
<name>A0A5B8VJM4_9BACT</name>
<dbReference type="CDD" id="cd09110">
    <property type="entry name" value="PLDc_CLS_1"/>
    <property type="match status" value="1"/>
</dbReference>
<keyword evidence="5 12" id="KW-0812">Transmembrane</keyword>
<evidence type="ECO:0000256" key="9">
    <source>
        <dbReference type="ARBA" id="ARBA00023136"/>
    </source>
</evidence>
<keyword evidence="11 12" id="KW-1208">Phospholipid metabolism</keyword>
<keyword evidence="6" id="KW-0677">Repeat</keyword>
<gene>
    <name evidence="15" type="primary">cls</name>
    <name evidence="15" type="ORF">FSB73_08785</name>
</gene>
<dbReference type="Proteomes" id="UP000321291">
    <property type="component" value="Chromosome"/>
</dbReference>
<dbReference type="InterPro" id="IPR027379">
    <property type="entry name" value="CLS_N"/>
</dbReference>
<evidence type="ECO:0000256" key="10">
    <source>
        <dbReference type="ARBA" id="ARBA00023209"/>
    </source>
</evidence>
<evidence type="ECO:0000256" key="11">
    <source>
        <dbReference type="ARBA" id="ARBA00023264"/>
    </source>
</evidence>
<feature type="domain" description="PLD phosphodiesterase" evidence="14">
    <location>
        <begin position="403"/>
        <end position="430"/>
    </location>
</feature>
<keyword evidence="4 12" id="KW-0808">Transferase</keyword>
<protein>
    <recommendedName>
        <fullName evidence="12 13">Cardiolipin synthase</fullName>
        <shortName evidence="12">CL synthase</shortName>
        <ecNumber evidence="12 13">2.7.8.-</ecNumber>
    </recommendedName>
</protein>
<feature type="active site" evidence="12">
    <location>
        <position position="223"/>
    </location>
</feature>
<dbReference type="PROSITE" id="PS50035">
    <property type="entry name" value="PLD"/>
    <property type="match status" value="2"/>
</dbReference>